<proteinExistence type="predicted"/>
<comment type="caution">
    <text evidence="2">The sequence shown here is derived from an EMBL/GenBank/DDBJ whole genome shotgun (WGS) entry which is preliminary data.</text>
</comment>
<evidence type="ECO:0000313" key="2">
    <source>
        <dbReference type="EMBL" id="KAF7382291.1"/>
    </source>
</evidence>
<name>A0A834JAZ3_VESGE</name>
<dbReference type="EMBL" id="JACSDZ010000020">
    <property type="protein sequence ID" value="KAF7382291.1"/>
    <property type="molecule type" value="Genomic_DNA"/>
</dbReference>
<dbReference type="InterPro" id="IPR036179">
    <property type="entry name" value="Ig-like_dom_sf"/>
</dbReference>
<organism evidence="2 3">
    <name type="scientific">Vespula germanica</name>
    <name type="common">German yellow jacket</name>
    <name type="synonym">Paravespula germanica</name>
    <dbReference type="NCBI Taxonomy" id="30212"/>
    <lineage>
        <taxon>Eukaryota</taxon>
        <taxon>Metazoa</taxon>
        <taxon>Ecdysozoa</taxon>
        <taxon>Arthropoda</taxon>
        <taxon>Hexapoda</taxon>
        <taxon>Insecta</taxon>
        <taxon>Pterygota</taxon>
        <taxon>Neoptera</taxon>
        <taxon>Endopterygota</taxon>
        <taxon>Hymenoptera</taxon>
        <taxon>Apocrita</taxon>
        <taxon>Aculeata</taxon>
        <taxon>Vespoidea</taxon>
        <taxon>Vespidae</taxon>
        <taxon>Vespinae</taxon>
        <taxon>Vespula</taxon>
    </lineage>
</organism>
<evidence type="ECO:0000313" key="3">
    <source>
        <dbReference type="Proteomes" id="UP000617340"/>
    </source>
</evidence>
<gene>
    <name evidence="2" type="ORF">HZH68_015210</name>
</gene>
<dbReference type="SUPFAM" id="SSF48726">
    <property type="entry name" value="Immunoglobulin"/>
    <property type="match status" value="2"/>
</dbReference>
<protein>
    <recommendedName>
        <fullName evidence="4">Ig-like domain-containing protein</fullName>
    </recommendedName>
</protein>
<sequence>MDKIKEIYVVVIVVVVEEEEEEKEEEEEEEEEEIVTEEEVIVVVIEEEEEIVIEEEKEEEEIVTEEEVIVVVIEEEKEEEEEKIVIEEEKKRRNNSSNSNSNSSSSSSSSNSNSNSRSSSSSSNSSSSSSSSSSSKRFPHKPYINEDFPKNVTALVNSSVTFKCPIVSDLEPYIQWVKVAEYPGDQEDTPKGTLLQVQPLVIFVRYDTGGETVRHRPILTRPPRNTTVLLGSNASMTCEVLSDAHRHLEWYHGCHTSFDTVNKTNQTVRVEVKVGTQQIY</sequence>
<dbReference type="InterPro" id="IPR013783">
    <property type="entry name" value="Ig-like_fold"/>
</dbReference>
<accession>A0A834JAZ3</accession>
<feature type="compositionally biased region" description="Acidic residues" evidence="1">
    <location>
        <begin position="72"/>
        <end position="82"/>
    </location>
</feature>
<dbReference type="Gene3D" id="2.60.40.10">
    <property type="entry name" value="Immunoglobulins"/>
    <property type="match status" value="2"/>
</dbReference>
<evidence type="ECO:0008006" key="4">
    <source>
        <dbReference type="Google" id="ProtNLM"/>
    </source>
</evidence>
<dbReference type="PANTHER" id="PTHR13491:SF0">
    <property type="entry name" value="ZINC FINGER CCHC DOMAIN-CONTAINING PROTEIN 10"/>
    <property type="match status" value="1"/>
</dbReference>
<feature type="compositionally biased region" description="Low complexity" evidence="1">
    <location>
        <begin position="95"/>
        <end position="135"/>
    </location>
</feature>
<dbReference type="PANTHER" id="PTHR13491">
    <property type="entry name" value="ZCCHC10 PROTEIN"/>
    <property type="match status" value="1"/>
</dbReference>
<evidence type="ECO:0000256" key="1">
    <source>
        <dbReference type="SAM" id="MobiDB-lite"/>
    </source>
</evidence>
<feature type="region of interest" description="Disordered" evidence="1">
    <location>
        <begin position="72"/>
        <end position="143"/>
    </location>
</feature>
<dbReference type="AlphaFoldDB" id="A0A834JAZ3"/>
<dbReference type="InterPro" id="IPR039715">
    <property type="entry name" value="ZCCHC10"/>
</dbReference>
<reference evidence="2" key="1">
    <citation type="journal article" date="2020" name="G3 (Bethesda)">
        <title>High-Quality Assemblies for Three Invasive Social Wasps from the &lt;i&gt;Vespula&lt;/i&gt; Genus.</title>
        <authorList>
            <person name="Harrop T.W.R."/>
            <person name="Guhlin J."/>
            <person name="McLaughlin G.M."/>
            <person name="Permina E."/>
            <person name="Stockwell P."/>
            <person name="Gilligan J."/>
            <person name="Le Lec M.F."/>
            <person name="Gruber M.A.M."/>
            <person name="Quinn O."/>
            <person name="Lovegrove M."/>
            <person name="Duncan E.J."/>
            <person name="Remnant E.J."/>
            <person name="Van Eeckhoven J."/>
            <person name="Graham B."/>
            <person name="Knapp R.A."/>
            <person name="Langford K.W."/>
            <person name="Kronenberg Z."/>
            <person name="Press M.O."/>
            <person name="Eacker S.M."/>
            <person name="Wilson-Rankin E.E."/>
            <person name="Purcell J."/>
            <person name="Lester P.J."/>
            <person name="Dearden P.K."/>
        </authorList>
    </citation>
    <scope>NUCLEOTIDE SEQUENCE</scope>
    <source>
        <strain evidence="2">Linc-1</strain>
    </source>
</reference>
<dbReference type="Proteomes" id="UP000617340">
    <property type="component" value="Unassembled WGS sequence"/>
</dbReference>
<keyword evidence="3" id="KW-1185">Reference proteome</keyword>